<organism evidence="8">
    <name type="scientific">Daldinia eschscholzii IFB-TL01</name>
    <dbReference type="NCBI Taxonomy" id="1169046"/>
    <lineage>
        <taxon>Eukaryota</taxon>
        <taxon>Fungi</taxon>
        <taxon>Dikarya</taxon>
        <taxon>Ascomycota</taxon>
        <taxon>Pezizomycotina</taxon>
        <taxon>Sordariomycetes</taxon>
        <taxon>Xylariomycetidae</taxon>
        <taxon>Xylariales</taxon>
        <taxon>Hypoxylaceae</taxon>
        <taxon>Daldinia</taxon>
    </lineage>
</organism>
<evidence type="ECO:0000256" key="3">
    <source>
        <dbReference type="ARBA" id="ARBA00022692"/>
    </source>
</evidence>
<keyword evidence="5 6" id="KW-0472">Membrane</keyword>
<sequence>MAPPKIIKALNESEVICTYDEASNPIIPKKTLKGYAKDVLDVFLPAGYPHTVTPDYTPYQIYDSLQAFSSTIAGLLSSRAVLQGFGVGDSASSATAAVLLTVLQESTGRIATILFAHRHGRAIEPECKFYRFLADIVNDSALFLSILSPVLPAYPKVLALCGVGVLRALCGVSGGAAKASLSAHFAKNSNLAELNAKDGSQETVISLLGMLVGSMFVHVVHGKIAVGISMVLLVVVHLWTNYQAVRAVQMRTLNRQRLTIILQEVTSSNGVILRPDQVAEKEHILSWTSPPVSFATTFPRLREISHFKNQKYRHHGYVIVQQQNSQKIFLKQGTPTIVALQAWAEALSGIHWSADSEFWKALKTAGWDLETNAMETGPSVRIVMGDENKLA</sequence>
<comment type="similarity">
    <text evidence="2">Belongs to the RUS1 family.</text>
</comment>
<feature type="transmembrane region" description="Helical" evidence="6">
    <location>
        <begin position="226"/>
        <end position="245"/>
    </location>
</feature>
<dbReference type="InterPro" id="IPR054549">
    <property type="entry name" value="UVB_sens_RUS_dom"/>
</dbReference>
<evidence type="ECO:0000256" key="5">
    <source>
        <dbReference type="ARBA" id="ARBA00023136"/>
    </source>
</evidence>
<dbReference type="GO" id="GO:0016020">
    <property type="term" value="C:membrane"/>
    <property type="evidence" value="ECO:0007669"/>
    <property type="project" value="UniProtKB-SubCell"/>
</dbReference>
<keyword evidence="4 6" id="KW-1133">Transmembrane helix</keyword>
<comment type="subcellular location">
    <subcellularLocation>
        <location evidence="1">Membrane</location>
    </subcellularLocation>
</comment>
<keyword evidence="3 6" id="KW-0812">Transmembrane</keyword>
<evidence type="ECO:0000256" key="1">
    <source>
        <dbReference type="ARBA" id="ARBA00004370"/>
    </source>
</evidence>
<dbReference type="Pfam" id="PF04884">
    <property type="entry name" value="UVB_sens_prot"/>
    <property type="match status" value="1"/>
</dbReference>
<dbReference type="PANTHER" id="PTHR12770:SF31">
    <property type="entry name" value="RUS FAMILY MEMBER 1"/>
    <property type="match status" value="1"/>
</dbReference>
<dbReference type="InterPro" id="IPR006968">
    <property type="entry name" value="RUS_fam"/>
</dbReference>
<feature type="domain" description="Protein root UVB sensitive/RUS" evidence="7">
    <location>
        <begin position="32"/>
        <end position="266"/>
    </location>
</feature>
<proteinExistence type="evidence at transcript level"/>
<evidence type="ECO:0000256" key="2">
    <source>
        <dbReference type="ARBA" id="ARBA00007558"/>
    </source>
</evidence>
<dbReference type="EMBL" id="KP644187">
    <property type="protein sequence ID" value="ALM31986.1"/>
    <property type="molecule type" value="mRNA"/>
</dbReference>
<evidence type="ECO:0000313" key="8">
    <source>
        <dbReference type="EMBL" id="ALM31986.1"/>
    </source>
</evidence>
<dbReference type="AlphaFoldDB" id="A0A0X9F2Y5"/>
<name>A0A0X9F2Y5_9PEZI</name>
<evidence type="ECO:0000256" key="4">
    <source>
        <dbReference type="ARBA" id="ARBA00022989"/>
    </source>
</evidence>
<accession>A0A0X9F2Y5</accession>
<dbReference type="PANTHER" id="PTHR12770">
    <property type="entry name" value="RUS1 FAMILY PROTEIN C16ORF58"/>
    <property type="match status" value="1"/>
</dbReference>
<evidence type="ECO:0000259" key="7">
    <source>
        <dbReference type="Pfam" id="PF04884"/>
    </source>
</evidence>
<protein>
    <submittedName>
        <fullName evidence="8">Decarboxylase_GME6290</fullName>
    </submittedName>
</protein>
<reference evidence="8" key="1">
    <citation type="submission" date="2015-01" db="EMBL/GenBank/DDBJ databases">
        <title>Decarboxylase from Daldinia eschscholzii IFB-TL01.</title>
        <authorList>
            <person name="Wang G."/>
            <person name="Tan R.X."/>
        </authorList>
    </citation>
    <scope>NUCLEOTIDE SEQUENCE</scope>
    <source>
        <strain evidence="8">IFB-TL01</strain>
    </source>
</reference>
<evidence type="ECO:0000256" key="6">
    <source>
        <dbReference type="SAM" id="Phobius"/>
    </source>
</evidence>